<dbReference type="Proteomes" id="UP001260188">
    <property type="component" value="Unassembled WGS sequence"/>
</dbReference>
<protein>
    <recommendedName>
        <fullName evidence="4">PH domain-containing protein</fullName>
    </recommendedName>
</protein>
<evidence type="ECO:0000313" key="3">
    <source>
        <dbReference type="Proteomes" id="UP001260188"/>
    </source>
</evidence>
<keyword evidence="1" id="KW-0812">Transmembrane</keyword>
<sequence length="189" mass="20332">MDALFSVIGFAVAVVMLAIAGASAVLARSSDVAAAWRQERATVLFVVSTQRWRRVMVRVGGCMMAIIGVINLVGPLSRPEDSPARRIVGLGALLIGAALVWLAHGMSRMRLEVAPQVVFVSRGFLPPIRVELADITRLRPHVAHRYSGVLAKCGRRTAFTATSAMTGYGQLLAHLKAERPDLFGLGGFR</sequence>
<feature type="transmembrane region" description="Helical" evidence="1">
    <location>
        <begin position="86"/>
        <end position="103"/>
    </location>
</feature>
<keyword evidence="1" id="KW-0472">Membrane</keyword>
<evidence type="ECO:0008006" key="4">
    <source>
        <dbReference type="Google" id="ProtNLM"/>
    </source>
</evidence>
<accession>A0ABU1HYX4</accession>
<keyword evidence="3" id="KW-1185">Reference proteome</keyword>
<name>A0ABU1HYX4_9MICO</name>
<evidence type="ECO:0000313" key="2">
    <source>
        <dbReference type="EMBL" id="MDR6165904.1"/>
    </source>
</evidence>
<comment type="caution">
    <text evidence="2">The sequence shown here is derived from an EMBL/GenBank/DDBJ whole genome shotgun (WGS) entry which is preliminary data.</text>
</comment>
<proteinExistence type="predicted"/>
<reference evidence="2 3" key="1">
    <citation type="submission" date="2023-08" db="EMBL/GenBank/DDBJ databases">
        <title>Functional and genomic diversity of the sorghum phyllosphere microbiome.</title>
        <authorList>
            <person name="Shade A."/>
        </authorList>
    </citation>
    <scope>NUCLEOTIDE SEQUENCE [LARGE SCALE GENOMIC DNA]</scope>
    <source>
        <strain evidence="2 3">SORGH_AS_0919</strain>
    </source>
</reference>
<keyword evidence="1" id="KW-1133">Transmembrane helix</keyword>
<dbReference type="RefSeq" id="WP_114598623.1">
    <property type="nucleotide sequence ID" value="NZ_JAVIZA010000001.1"/>
</dbReference>
<evidence type="ECO:0000256" key="1">
    <source>
        <dbReference type="SAM" id="Phobius"/>
    </source>
</evidence>
<dbReference type="EMBL" id="JAVIZA010000001">
    <property type="protein sequence ID" value="MDR6165904.1"/>
    <property type="molecule type" value="Genomic_DNA"/>
</dbReference>
<organism evidence="2 3">
    <name type="scientific">Microbacterium paludicola</name>
    <dbReference type="NCBI Taxonomy" id="300019"/>
    <lineage>
        <taxon>Bacteria</taxon>
        <taxon>Bacillati</taxon>
        <taxon>Actinomycetota</taxon>
        <taxon>Actinomycetes</taxon>
        <taxon>Micrococcales</taxon>
        <taxon>Microbacteriaceae</taxon>
        <taxon>Microbacterium</taxon>
    </lineage>
</organism>
<feature type="transmembrane region" description="Helical" evidence="1">
    <location>
        <begin position="6"/>
        <end position="27"/>
    </location>
</feature>
<gene>
    <name evidence="2" type="ORF">QE367_000108</name>
</gene>
<feature type="transmembrane region" description="Helical" evidence="1">
    <location>
        <begin position="55"/>
        <end position="74"/>
    </location>
</feature>